<accession>A0A7F8QS84</accession>
<dbReference type="PANTHER" id="PTHR14485:SF4">
    <property type="entry name" value="TETRATRICOPEPTIDE REPEAT PROTEIN 23-LIKE"/>
    <property type="match status" value="1"/>
</dbReference>
<dbReference type="KEGG" id="lww:115940958"/>
<protein>
    <submittedName>
        <fullName evidence="2">Tetratricopeptide repeat protein 23-like</fullName>
    </submittedName>
</protein>
<dbReference type="OrthoDB" id="9986634at2759"/>
<dbReference type="GeneID" id="115940958"/>
<dbReference type="RefSeq" id="XP_030884042.1">
    <property type="nucleotide sequence ID" value="XM_031028182.1"/>
</dbReference>
<organism evidence="1 2">
    <name type="scientific">Leptonychotes weddellii</name>
    <name type="common">Weddell seal</name>
    <name type="synonym">Otaria weddellii</name>
    <dbReference type="NCBI Taxonomy" id="9713"/>
    <lineage>
        <taxon>Eukaryota</taxon>
        <taxon>Metazoa</taxon>
        <taxon>Chordata</taxon>
        <taxon>Craniata</taxon>
        <taxon>Vertebrata</taxon>
        <taxon>Euteleostomi</taxon>
        <taxon>Mammalia</taxon>
        <taxon>Eutheria</taxon>
        <taxon>Laurasiatheria</taxon>
        <taxon>Carnivora</taxon>
        <taxon>Caniformia</taxon>
        <taxon>Pinnipedia</taxon>
        <taxon>Phocidae</taxon>
        <taxon>Monachinae</taxon>
        <taxon>Lobodontini</taxon>
        <taxon>Leptonychotes</taxon>
    </lineage>
</organism>
<name>A0A7F8QS84_LEPWE</name>
<keyword evidence="1" id="KW-1185">Reference proteome</keyword>
<sequence length="177" mass="20994">MMHFERIAKDYMLYESNYMKFLEEAKTEIEQRSVIASDRMRTDYINIYYVWNKRQVKNAVEIYFIKSINAYQATLGPTDYETLTTIEEFCKWLVQNGEKQEAYRLLKAALRSQVISYGDCSEKVAETFYNMGRICFAKGELRKAIQLLRKCLMIQILLYGSEHSKSRDTRDLLNLLQ</sequence>
<evidence type="ECO:0000313" key="1">
    <source>
        <dbReference type="Proteomes" id="UP000245341"/>
    </source>
</evidence>
<evidence type="ECO:0000313" key="2">
    <source>
        <dbReference type="RefSeq" id="XP_030884042.1"/>
    </source>
</evidence>
<dbReference type="InterPro" id="IPR011990">
    <property type="entry name" value="TPR-like_helical_dom_sf"/>
</dbReference>
<dbReference type="PANTHER" id="PTHR14485">
    <property type="entry name" value="TETRATRICOPEPTIDE REPEAT PROTEIN 23"/>
    <property type="match status" value="1"/>
</dbReference>
<dbReference type="Gene3D" id="1.25.40.10">
    <property type="entry name" value="Tetratricopeptide repeat domain"/>
    <property type="match status" value="1"/>
</dbReference>
<gene>
    <name evidence="2" type="primary">LOC115940958</name>
</gene>
<reference evidence="2" key="1">
    <citation type="submission" date="2025-08" db="UniProtKB">
        <authorList>
            <consortium name="RefSeq"/>
        </authorList>
    </citation>
    <scope>IDENTIFICATION</scope>
    <source>
        <tissue evidence="2">Liver</tissue>
    </source>
</reference>
<dbReference type="AlphaFoldDB" id="A0A7F8QS84"/>
<dbReference type="Proteomes" id="UP000245341">
    <property type="component" value="Unplaced"/>
</dbReference>
<proteinExistence type="predicted"/>
<dbReference type="SUPFAM" id="SSF48452">
    <property type="entry name" value="TPR-like"/>
    <property type="match status" value="1"/>
</dbReference>
<dbReference type="InterPro" id="IPR042621">
    <property type="entry name" value="TTC23/TTC23L"/>
</dbReference>
<feature type="non-terminal residue" evidence="2">
    <location>
        <position position="177"/>
    </location>
</feature>